<dbReference type="InParanoid" id="A8NP21"/>
<proteinExistence type="predicted"/>
<dbReference type="KEGG" id="cci:CC1G_07790"/>
<evidence type="ECO:0000256" key="2">
    <source>
        <dbReference type="SAM" id="SignalP"/>
    </source>
</evidence>
<dbReference type="EMBL" id="AACS02000012">
    <property type="protein sequence ID" value="EAU86594.1"/>
    <property type="molecule type" value="Genomic_DNA"/>
</dbReference>
<name>A8NP21_COPC7</name>
<accession>A8NP21</accession>
<keyword evidence="2" id="KW-0732">Signal</keyword>
<keyword evidence="4" id="KW-1185">Reference proteome</keyword>
<dbReference type="Proteomes" id="UP000001861">
    <property type="component" value="Unassembled WGS sequence"/>
</dbReference>
<keyword evidence="1" id="KW-1133">Transmembrane helix</keyword>
<dbReference type="VEuPathDB" id="FungiDB:CC1G_07790"/>
<protein>
    <submittedName>
        <fullName evidence="3">Uncharacterized protein</fullName>
    </submittedName>
</protein>
<reference evidence="3 4" key="1">
    <citation type="journal article" date="2010" name="Proc. Natl. Acad. Sci. U.S.A.">
        <title>Insights into evolution of multicellular fungi from the assembled chromosomes of the mushroom Coprinopsis cinerea (Coprinus cinereus).</title>
        <authorList>
            <person name="Stajich J.E."/>
            <person name="Wilke S.K."/>
            <person name="Ahren D."/>
            <person name="Au C.H."/>
            <person name="Birren B.W."/>
            <person name="Borodovsky M."/>
            <person name="Burns C."/>
            <person name="Canback B."/>
            <person name="Casselton L.A."/>
            <person name="Cheng C.K."/>
            <person name="Deng J."/>
            <person name="Dietrich F.S."/>
            <person name="Fargo D.C."/>
            <person name="Farman M.L."/>
            <person name="Gathman A.C."/>
            <person name="Goldberg J."/>
            <person name="Guigo R."/>
            <person name="Hoegger P.J."/>
            <person name="Hooker J.B."/>
            <person name="Huggins A."/>
            <person name="James T.Y."/>
            <person name="Kamada T."/>
            <person name="Kilaru S."/>
            <person name="Kodira C."/>
            <person name="Kues U."/>
            <person name="Kupfer D."/>
            <person name="Kwan H.S."/>
            <person name="Lomsadze A."/>
            <person name="Li W."/>
            <person name="Lilly W.W."/>
            <person name="Ma L.J."/>
            <person name="Mackey A.J."/>
            <person name="Manning G."/>
            <person name="Martin F."/>
            <person name="Muraguchi H."/>
            <person name="Natvig D.O."/>
            <person name="Palmerini H."/>
            <person name="Ramesh M.A."/>
            <person name="Rehmeyer C.J."/>
            <person name="Roe B.A."/>
            <person name="Shenoy N."/>
            <person name="Stanke M."/>
            <person name="Ter-Hovhannisyan V."/>
            <person name="Tunlid A."/>
            <person name="Velagapudi R."/>
            <person name="Vision T.J."/>
            <person name="Zeng Q."/>
            <person name="Zolan M.E."/>
            <person name="Pukkila P.J."/>
        </authorList>
    </citation>
    <scope>NUCLEOTIDE SEQUENCE [LARGE SCALE GENOMIC DNA]</scope>
    <source>
        <strain evidence="4">Okayama-7 / 130 / ATCC MYA-4618 / FGSC 9003</strain>
    </source>
</reference>
<feature type="signal peptide" evidence="2">
    <location>
        <begin position="1"/>
        <end position="21"/>
    </location>
</feature>
<dbReference type="GeneID" id="6011775"/>
<comment type="caution">
    <text evidence="3">The sequence shown here is derived from an EMBL/GenBank/DDBJ whole genome shotgun (WGS) entry which is preliminary data.</text>
</comment>
<evidence type="ECO:0000313" key="3">
    <source>
        <dbReference type="EMBL" id="EAU86594.1"/>
    </source>
</evidence>
<gene>
    <name evidence="3" type="ORF">CC1G_07790</name>
</gene>
<dbReference type="AlphaFoldDB" id="A8NP21"/>
<feature type="chain" id="PRO_5002724408" evidence="2">
    <location>
        <begin position="22"/>
        <end position="64"/>
    </location>
</feature>
<keyword evidence="1" id="KW-0812">Transmembrane</keyword>
<keyword evidence="1" id="KW-0472">Membrane</keyword>
<sequence length="64" mass="5834">MQFSLRGIFLASLLLAAPALAGRKGGGGGGGGGDADGAGSKLEVLGLASVVGLGVAVGGVVGLL</sequence>
<evidence type="ECO:0000256" key="1">
    <source>
        <dbReference type="SAM" id="Phobius"/>
    </source>
</evidence>
<organism evidence="3 4">
    <name type="scientific">Coprinopsis cinerea (strain Okayama-7 / 130 / ATCC MYA-4618 / FGSC 9003)</name>
    <name type="common">Inky cap fungus</name>
    <name type="synonym">Hormographiella aspergillata</name>
    <dbReference type="NCBI Taxonomy" id="240176"/>
    <lineage>
        <taxon>Eukaryota</taxon>
        <taxon>Fungi</taxon>
        <taxon>Dikarya</taxon>
        <taxon>Basidiomycota</taxon>
        <taxon>Agaricomycotina</taxon>
        <taxon>Agaricomycetes</taxon>
        <taxon>Agaricomycetidae</taxon>
        <taxon>Agaricales</taxon>
        <taxon>Agaricineae</taxon>
        <taxon>Psathyrellaceae</taxon>
        <taxon>Coprinopsis</taxon>
    </lineage>
</organism>
<evidence type="ECO:0000313" key="4">
    <source>
        <dbReference type="Proteomes" id="UP000001861"/>
    </source>
</evidence>
<dbReference type="RefSeq" id="XP_001835247.1">
    <property type="nucleotide sequence ID" value="XM_001835195.1"/>
</dbReference>
<feature type="transmembrane region" description="Helical" evidence="1">
    <location>
        <begin position="45"/>
        <end position="63"/>
    </location>
</feature>